<proteinExistence type="predicted"/>
<reference evidence="2" key="1">
    <citation type="submission" date="2022-11" db="UniProtKB">
        <authorList>
            <consortium name="WormBaseParasite"/>
        </authorList>
    </citation>
    <scope>IDENTIFICATION</scope>
</reference>
<accession>A0AC35FKP0</accession>
<dbReference type="Proteomes" id="UP000887580">
    <property type="component" value="Unplaced"/>
</dbReference>
<evidence type="ECO:0000313" key="2">
    <source>
        <dbReference type="WBParaSite" id="PS1159_v2.g18569.t1"/>
    </source>
</evidence>
<evidence type="ECO:0000313" key="1">
    <source>
        <dbReference type="Proteomes" id="UP000887580"/>
    </source>
</evidence>
<name>A0AC35FKP0_9BILA</name>
<dbReference type="WBParaSite" id="PS1159_v2.g18569.t1">
    <property type="protein sequence ID" value="PS1159_v2.g18569.t1"/>
    <property type="gene ID" value="PS1159_v2.g18569"/>
</dbReference>
<organism evidence="1 2">
    <name type="scientific">Panagrolaimus sp. PS1159</name>
    <dbReference type="NCBI Taxonomy" id="55785"/>
    <lineage>
        <taxon>Eukaryota</taxon>
        <taxon>Metazoa</taxon>
        <taxon>Ecdysozoa</taxon>
        <taxon>Nematoda</taxon>
        <taxon>Chromadorea</taxon>
        <taxon>Rhabditida</taxon>
        <taxon>Tylenchina</taxon>
        <taxon>Panagrolaimomorpha</taxon>
        <taxon>Panagrolaimoidea</taxon>
        <taxon>Panagrolaimidae</taxon>
        <taxon>Panagrolaimus</taxon>
    </lineage>
</organism>
<protein>
    <submittedName>
        <fullName evidence="2">PPM-type phosphatase domain-containing protein</fullName>
    </submittedName>
</protein>
<sequence length="264" mass="30562">MPSILSHLTAASGALTTFITIKFWQIISPIIIRYETALAILLIIFMYAYVQCLVKYHQPLMKAQKLIQYDMMRSLHFEKPQFIQMGFKDLDIGKDQCWHLKHKCFAYCANQGQREYMEDRMHYMHDPANNNLSIFSIFDGHGGKFVSEYLEEHFSRNIRHRILFGIPSRRLSFSKANEPFQAVKEAIVKEVHKIDDEIGRLNPRKTSFTGSTLISAILEHNRFLTVVNVGDSRAVGCDHRGKAVVLSKDHKPSDVSLFWNLRLN</sequence>